<comment type="caution">
    <text evidence="2">The sequence shown here is derived from an EMBL/GenBank/DDBJ whole genome shotgun (WGS) entry which is preliminary data.</text>
</comment>
<protein>
    <submittedName>
        <fullName evidence="2">Uncharacterized protein</fullName>
    </submittedName>
</protein>
<feature type="compositionally biased region" description="Polar residues" evidence="1">
    <location>
        <begin position="63"/>
        <end position="94"/>
    </location>
</feature>
<sequence length="215" mass="22639">MADRRGWAHFASASKSSENLRETPRPEATAIAGIEASQFGLRSSNATSAPSASGTTAKVTPATAYSRNAVSSASHNQVNGQNTSAIDSAPLNSTARKEASIHHLAGTKDTEDIHKDNDKQNAKGLQKATCKAEVASSCNKDCEAKFPSVCGQIIATGIPRYIPALVVAKIQALINAARRDIELVSEDNDDGTYTKSNPWLGHLTRSDASFGANSL</sequence>
<feature type="region of interest" description="Disordered" evidence="1">
    <location>
        <begin position="1"/>
        <end position="26"/>
    </location>
</feature>
<evidence type="ECO:0000256" key="1">
    <source>
        <dbReference type="SAM" id="MobiDB-lite"/>
    </source>
</evidence>
<dbReference type="EMBL" id="JAQOWY010000273">
    <property type="protein sequence ID" value="KAK1845411.1"/>
    <property type="molecule type" value="Genomic_DNA"/>
</dbReference>
<gene>
    <name evidence="2" type="ORF">CCHR01_11961</name>
</gene>
<dbReference type="AlphaFoldDB" id="A0AAD9AC38"/>
<feature type="region of interest" description="Disordered" evidence="1">
    <location>
        <begin position="40"/>
        <end position="99"/>
    </location>
</feature>
<dbReference type="Proteomes" id="UP001243330">
    <property type="component" value="Unassembled WGS sequence"/>
</dbReference>
<evidence type="ECO:0000313" key="2">
    <source>
        <dbReference type="EMBL" id="KAK1845411.1"/>
    </source>
</evidence>
<name>A0AAD9AC38_9PEZI</name>
<accession>A0AAD9AC38</accession>
<feature type="compositionally biased region" description="Low complexity" evidence="1">
    <location>
        <begin position="43"/>
        <end position="57"/>
    </location>
</feature>
<organism evidence="2 3">
    <name type="scientific">Colletotrichum chrysophilum</name>
    <dbReference type="NCBI Taxonomy" id="1836956"/>
    <lineage>
        <taxon>Eukaryota</taxon>
        <taxon>Fungi</taxon>
        <taxon>Dikarya</taxon>
        <taxon>Ascomycota</taxon>
        <taxon>Pezizomycotina</taxon>
        <taxon>Sordariomycetes</taxon>
        <taxon>Hypocreomycetidae</taxon>
        <taxon>Glomerellales</taxon>
        <taxon>Glomerellaceae</taxon>
        <taxon>Colletotrichum</taxon>
        <taxon>Colletotrichum gloeosporioides species complex</taxon>
    </lineage>
</organism>
<evidence type="ECO:0000313" key="3">
    <source>
        <dbReference type="Proteomes" id="UP001243330"/>
    </source>
</evidence>
<keyword evidence="3" id="KW-1185">Reference proteome</keyword>
<proteinExistence type="predicted"/>
<reference evidence="2" key="1">
    <citation type="submission" date="2023-01" db="EMBL/GenBank/DDBJ databases">
        <title>Colletotrichum chrysophilum M932 genome sequence.</title>
        <authorList>
            <person name="Baroncelli R."/>
        </authorList>
    </citation>
    <scope>NUCLEOTIDE SEQUENCE</scope>
    <source>
        <strain evidence="2">M932</strain>
    </source>
</reference>